<evidence type="ECO:0000313" key="1">
    <source>
        <dbReference type="EMBL" id="KKA05592.1"/>
    </source>
</evidence>
<dbReference type="AlphaFoldDB" id="A0A0F4XHS5"/>
<gene>
    <name evidence="1" type="ORF">VP02_22250</name>
</gene>
<name>A0A0F4XHS5_9PSED</name>
<accession>A0A0F4XHS5</accession>
<evidence type="ECO:0000313" key="2">
    <source>
        <dbReference type="Proteomes" id="UP000033662"/>
    </source>
</evidence>
<reference evidence="1 2" key="1">
    <citation type="submission" date="2015-03" db="EMBL/GenBank/DDBJ databases">
        <title>Pseudomonas fluorescens 1855-344 Genome sequencing and assembly.</title>
        <authorList>
            <person name="Eng W.W.H."/>
            <person name="Gan H.M."/>
            <person name="Savka M.A."/>
        </authorList>
    </citation>
    <scope>NUCLEOTIDE SEQUENCE [LARGE SCALE GENOMIC DNA]</scope>
    <source>
        <strain evidence="1 2">1855-344</strain>
    </source>
</reference>
<protein>
    <submittedName>
        <fullName evidence="1">Uncharacterized protein</fullName>
    </submittedName>
</protein>
<sequence length="59" mass="6081">MRGGTLLAFIQEKPGSIAGGAGASHMQQAGSWKLGRWLVGATEHLVGASLLAIAVDQQH</sequence>
<dbReference type="EMBL" id="JZXC01000025">
    <property type="protein sequence ID" value="KKA05592.1"/>
    <property type="molecule type" value="Genomic_DNA"/>
</dbReference>
<dbReference type="PATRIC" id="fig|132476.4.peg.3115"/>
<proteinExistence type="predicted"/>
<dbReference type="Proteomes" id="UP000033662">
    <property type="component" value="Unassembled WGS sequence"/>
</dbReference>
<organism evidence="1 2">
    <name type="scientific">Pseudomonas kilonensis</name>
    <dbReference type="NCBI Taxonomy" id="132476"/>
    <lineage>
        <taxon>Bacteria</taxon>
        <taxon>Pseudomonadati</taxon>
        <taxon>Pseudomonadota</taxon>
        <taxon>Gammaproteobacteria</taxon>
        <taxon>Pseudomonadales</taxon>
        <taxon>Pseudomonadaceae</taxon>
        <taxon>Pseudomonas</taxon>
    </lineage>
</organism>
<comment type="caution">
    <text evidence="1">The sequence shown here is derived from an EMBL/GenBank/DDBJ whole genome shotgun (WGS) entry which is preliminary data.</text>
</comment>